<proteinExistence type="predicted"/>
<protein>
    <submittedName>
        <fullName evidence="1">CLUMA_CG013272, isoform A</fullName>
    </submittedName>
</protein>
<evidence type="ECO:0000313" key="2">
    <source>
        <dbReference type="Proteomes" id="UP000183832"/>
    </source>
</evidence>
<accession>A0A1J1IJN8</accession>
<evidence type="ECO:0000313" key="1">
    <source>
        <dbReference type="EMBL" id="CRK99978.1"/>
    </source>
</evidence>
<sequence length="131" mass="14987">MYSNLFNIRLSALFVFVNFIVICYSQIVVQNDANSNFYSVAMPSAQISFQRYFPGAAVVPNNVVPNNRLVLSKPISQPVYQPQQDPYNIQQIDTFRHQVHPQVERAKLSQFSFSPEVSSVRFSSNGLNYNF</sequence>
<dbReference type="EMBL" id="CVRI01000054">
    <property type="protein sequence ID" value="CRK99978.1"/>
    <property type="molecule type" value="Genomic_DNA"/>
</dbReference>
<reference evidence="1 2" key="1">
    <citation type="submission" date="2015-04" db="EMBL/GenBank/DDBJ databases">
        <authorList>
            <person name="Syromyatnikov M.Y."/>
            <person name="Popov V.N."/>
        </authorList>
    </citation>
    <scope>NUCLEOTIDE SEQUENCE [LARGE SCALE GENOMIC DNA]</scope>
</reference>
<keyword evidence="2" id="KW-1185">Reference proteome</keyword>
<dbReference type="Proteomes" id="UP000183832">
    <property type="component" value="Unassembled WGS sequence"/>
</dbReference>
<organism evidence="1 2">
    <name type="scientific">Clunio marinus</name>
    <dbReference type="NCBI Taxonomy" id="568069"/>
    <lineage>
        <taxon>Eukaryota</taxon>
        <taxon>Metazoa</taxon>
        <taxon>Ecdysozoa</taxon>
        <taxon>Arthropoda</taxon>
        <taxon>Hexapoda</taxon>
        <taxon>Insecta</taxon>
        <taxon>Pterygota</taxon>
        <taxon>Neoptera</taxon>
        <taxon>Endopterygota</taxon>
        <taxon>Diptera</taxon>
        <taxon>Nematocera</taxon>
        <taxon>Chironomoidea</taxon>
        <taxon>Chironomidae</taxon>
        <taxon>Clunio</taxon>
    </lineage>
</organism>
<gene>
    <name evidence="1" type="ORF">CLUMA_CG013272</name>
</gene>
<name>A0A1J1IJN8_9DIPT</name>
<dbReference type="AlphaFoldDB" id="A0A1J1IJN8"/>